<dbReference type="GO" id="GO:0005524">
    <property type="term" value="F:ATP binding"/>
    <property type="evidence" value="ECO:0007669"/>
    <property type="project" value="UniProtKB-KW"/>
</dbReference>
<evidence type="ECO:0000256" key="4">
    <source>
        <dbReference type="ARBA" id="ARBA00022475"/>
    </source>
</evidence>
<dbReference type="SMART" id="SM00387">
    <property type="entry name" value="HATPase_c"/>
    <property type="match status" value="1"/>
</dbReference>
<feature type="transmembrane region" description="Helical" evidence="15">
    <location>
        <begin position="322"/>
        <end position="344"/>
    </location>
</feature>
<sequence>MDTKSKSRHSLGIIIIMIVVLLTSAATVGLYPYLVERAFEYKERYEAQRKDNYINNVSNDLALQMMNSCYQAWREQVQEEEGRLLTPSQVFLPELENKLREAQKEQDTLQDANGDEAAVVERDSQYDAGFYASLMETMDSAGDEWRGYSQIYTGRLKYRMMDENGNLLRSNVSNPDLEFGGTKGDEMLINIHFTSSGALKVDSMDQVGDQDRMRQALAQYEFYDPIANRLGADYRYSGVEFSGPKNVKFEFKCSPTEFSGNRIREADPMLGPYDLNYDGSLYMVEIAMCGVLFMLAMVLPAFKSLQIGRSALCRVNFEPVIMLGTLWLVMLGDGSLPGALIALTHNGNLQRELERTHMAVPAASVLVLVINILFWIVVYGMFYWGITCLRAVFSLGLWRYIKERTWIGRFCCFVKRWVCRCLNPFNETDWHSNSSKAIGKAVIANFIILTLISCLWFFGIVALVIYSLVLFFLIRRYWDEMEGKYNRLLEMINQMAKGDLDVDVPEDLGLFNPLKEQLTRVRQGFKKAVEQEVKSERTKTELITNVSHDLKTPLTAIITYVNLLKQPGITEEERTSYIQVLDQKSMRLKVLIEDLFEVSKATSGAVTMNRGPVDIVSLIKQVRLELSDRMEASGVEFRWALPEEKIILYLDSQRTYRIFENLLVNITKYAMAGTRAYISLDEDESGTVTIILRNISAKELNVSPEELTERFVRGDASRNTEGSGLGLAIARSFTELQDGTMEVSVEGDLFRVLIRFKRMEEKPDGAERGNDGNDGNNGNDGGDWNGGGDGSDGSGSDEIERGARGFRGGLRGIVRRKAGETTGKMGREFSKASKRRAAHERTKAREEELKRETARAKEAAKQREQAQTKDPEPEAEWDFGQDEAWSAVLDDGKELETP</sequence>
<keyword evidence="18" id="KW-1185">Reference proteome</keyword>
<dbReference type="InterPro" id="IPR003594">
    <property type="entry name" value="HATPase_dom"/>
</dbReference>
<dbReference type="EMBL" id="FOIM01000012">
    <property type="protein sequence ID" value="SET72733.1"/>
    <property type="molecule type" value="Genomic_DNA"/>
</dbReference>
<feature type="compositionally biased region" description="Basic and acidic residues" evidence="14">
    <location>
        <begin position="762"/>
        <end position="771"/>
    </location>
</feature>
<evidence type="ECO:0000256" key="12">
    <source>
        <dbReference type="ARBA" id="ARBA00023012"/>
    </source>
</evidence>
<feature type="transmembrane region" description="Helical" evidence="15">
    <location>
        <begin position="356"/>
        <end position="376"/>
    </location>
</feature>
<proteinExistence type="predicted"/>
<accession>A0A1I0GP46</accession>
<evidence type="ECO:0000256" key="9">
    <source>
        <dbReference type="ARBA" id="ARBA00022777"/>
    </source>
</evidence>
<dbReference type="InterPro" id="IPR050398">
    <property type="entry name" value="HssS/ArlS-like"/>
</dbReference>
<feature type="compositionally biased region" description="Gly residues" evidence="14">
    <location>
        <begin position="778"/>
        <end position="793"/>
    </location>
</feature>
<dbReference type="InterPro" id="IPR036097">
    <property type="entry name" value="HisK_dim/P_sf"/>
</dbReference>
<feature type="transmembrane region" description="Helical" evidence="15">
    <location>
        <begin position="281"/>
        <end position="302"/>
    </location>
</feature>
<evidence type="ECO:0000256" key="6">
    <source>
        <dbReference type="ARBA" id="ARBA00022679"/>
    </source>
</evidence>
<evidence type="ECO:0000256" key="5">
    <source>
        <dbReference type="ARBA" id="ARBA00022553"/>
    </source>
</evidence>
<comment type="subcellular location">
    <subcellularLocation>
        <location evidence="2">Cell membrane</location>
        <topology evidence="2">Multi-pass membrane protein</topology>
    </subcellularLocation>
</comment>
<evidence type="ECO:0000313" key="17">
    <source>
        <dbReference type="EMBL" id="SET72733.1"/>
    </source>
</evidence>
<evidence type="ECO:0000256" key="1">
    <source>
        <dbReference type="ARBA" id="ARBA00000085"/>
    </source>
</evidence>
<dbReference type="Pfam" id="PF00512">
    <property type="entry name" value="HisKA"/>
    <property type="match status" value="1"/>
</dbReference>
<evidence type="ECO:0000256" key="2">
    <source>
        <dbReference type="ARBA" id="ARBA00004651"/>
    </source>
</evidence>
<dbReference type="GO" id="GO:0005886">
    <property type="term" value="C:plasma membrane"/>
    <property type="evidence" value="ECO:0007669"/>
    <property type="project" value="UniProtKB-SubCell"/>
</dbReference>
<keyword evidence="11 15" id="KW-1133">Transmembrane helix</keyword>
<dbReference type="STRING" id="460384.SAMN05216313_112119"/>
<dbReference type="InterPro" id="IPR005467">
    <property type="entry name" value="His_kinase_dom"/>
</dbReference>
<feature type="domain" description="Histidine kinase" evidence="16">
    <location>
        <begin position="545"/>
        <end position="760"/>
    </location>
</feature>
<dbReference type="SUPFAM" id="SSF55874">
    <property type="entry name" value="ATPase domain of HSP90 chaperone/DNA topoisomerase II/histidine kinase"/>
    <property type="match status" value="1"/>
</dbReference>
<evidence type="ECO:0000256" key="8">
    <source>
        <dbReference type="ARBA" id="ARBA00022741"/>
    </source>
</evidence>
<dbReference type="PROSITE" id="PS50109">
    <property type="entry name" value="HIS_KIN"/>
    <property type="match status" value="1"/>
</dbReference>
<gene>
    <name evidence="17" type="ORF">SAMN05216313_112119</name>
</gene>
<evidence type="ECO:0000256" key="10">
    <source>
        <dbReference type="ARBA" id="ARBA00022840"/>
    </source>
</evidence>
<dbReference type="EC" id="2.7.13.3" evidence="3"/>
<keyword evidence="8" id="KW-0547">Nucleotide-binding</keyword>
<evidence type="ECO:0000259" key="16">
    <source>
        <dbReference type="PROSITE" id="PS50109"/>
    </source>
</evidence>
<evidence type="ECO:0000256" key="3">
    <source>
        <dbReference type="ARBA" id="ARBA00012438"/>
    </source>
</evidence>
<dbReference type="SUPFAM" id="SSF47384">
    <property type="entry name" value="Homodimeric domain of signal transducing histidine kinase"/>
    <property type="match status" value="1"/>
</dbReference>
<keyword evidence="12" id="KW-0902">Two-component regulatory system</keyword>
<evidence type="ECO:0000256" key="14">
    <source>
        <dbReference type="SAM" id="MobiDB-lite"/>
    </source>
</evidence>
<keyword evidence="13 15" id="KW-0472">Membrane</keyword>
<dbReference type="Pfam" id="PF02518">
    <property type="entry name" value="HATPase_c"/>
    <property type="match status" value="1"/>
</dbReference>
<dbReference type="AlphaFoldDB" id="A0A1I0GP46"/>
<dbReference type="Gene3D" id="3.30.565.10">
    <property type="entry name" value="Histidine kinase-like ATPase, C-terminal domain"/>
    <property type="match status" value="1"/>
</dbReference>
<feature type="compositionally biased region" description="Basic and acidic residues" evidence="14">
    <location>
        <begin position="839"/>
        <end position="872"/>
    </location>
</feature>
<dbReference type="PANTHER" id="PTHR45528">
    <property type="entry name" value="SENSOR HISTIDINE KINASE CPXA"/>
    <property type="match status" value="1"/>
</dbReference>
<feature type="transmembrane region" description="Helical" evidence="15">
    <location>
        <begin position="442"/>
        <end position="474"/>
    </location>
</feature>
<dbReference type="InterPro" id="IPR003661">
    <property type="entry name" value="HisK_dim/P_dom"/>
</dbReference>
<evidence type="ECO:0000256" key="15">
    <source>
        <dbReference type="SAM" id="Phobius"/>
    </source>
</evidence>
<keyword evidence="4" id="KW-1003">Cell membrane</keyword>
<dbReference type="GO" id="GO:0000155">
    <property type="term" value="F:phosphorelay sensor kinase activity"/>
    <property type="evidence" value="ECO:0007669"/>
    <property type="project" value="InterPro"/>
</dbReference>
<dbReference type="Proteomes" id="UP000198508">
    <property type="component" value="Unassembled WGS sequence"/>
</dbReference>
<evidence type="ECO:0000313" key="18">
    <source>
        <dbReference type="Proteomes" id="UP000198508"/>
    </source>
</evidence>
<feature type="region of interest" description="Disordered" evidence="14">
    <location>
        <begin position="762"/>
        <end position="898"/>
    </location>
</feature>
<feature type="transmembrane region" description="Helical" evidence="15">
    <location>
        <begin position="12"/>
        <end position="34"/>
    </location>
</feature>
<dbReference type="SMART" id="SM00388">
    <property type="entry name" value="HisKA"/>
    <property type="match status" value="1"/>
</dbReference>
<name>A0A1I0GP46_9FIRM</name>
<protein>
    <recommendedName>
        <fullName evidence="3">histidine kinase</fullName>
        <ecNumber evidence="3">2.7.13.3</ecNumber>
    </recommendedName>
</protein>
<dbReference type="Gene3D" id="1.10.287.130">
    <property type="match status" value="1"/>
</dbReference>
<evidence type="ECO:0000256" key="11">
    <source>
        <dbReference type="ARBA" id="ARBA00022989"/>
    </source>
</evidence>
<keyword evidence="7 15" id="KW-0812">Transmembrane</keyword>
<evidence type="ECO:0000256" key="7">
    <source>
        <dbReference type="ARBA" id="ARBA00022692"/>
    </source>
</evidence>
<keyword evidence="10" id="KW-0067">ATP-binding</keyword>
<dbReference type="CDD" id="cd00082">
    <property type="entry name" value="HisKA"/>
    <property type="match status" value="1"/>
</dbReference>
<reference evidence="18" key="1">
    <citation type="submission" date="2016-10" db="EMBL/GenBank/DDBJ databases">
        <authorList>
            <person name="Varghese N."/>
            <person name="Submissions S."/>
        </authorList>
    </citation>
    <scope>NUCLEOTIDE SEQUENCE [LARGE SCALE GENOMIC DNA]</scope>
    <source>
        <strain evidence="18">NLAE-zl-G277</strain>
    </source>
</reference>
<dbReference type="PANTHER" id="PTHR45528:SF1">
    <property type="entry name" value="SENSOR HISTIDINE KINASE CPXA"/>
    <property type="match status" value="1"/>
</dbReference>
<keyword evidence="6" id="KW-0808">Transferase</keyword>
<dbReference type="InterPro" id="IPR036890">
    <property type="entry name" value="HATPase_C_sf"/>
</dbReference>
<organism evidence="17 18">
    <name type="scientific">Enterocloster lavalensis</name>
    <dbReference type="NCBI Taxonomy" id="460384"/>
    <lineage>
        <taxon>Bacteria</taxon>
        <taxon>Bacillati</taxon>
        <taxon>Bacillota</taxon>
        <taxon>Clostridia</taxon>
        <taxon>Lachnospirales</taxon>
        <taxon>Lachnospiraceae</taxon>
        <taxon>Enterocloster</taxon>
    </lineage>
</organism>
<comment type="catalytic activity">
    <reaction evidence="1">
        <text>ATP + protein L-histidine = ADP + protein N-phospho-L-histidine.</text>
        <dbReference type="EC" id="2.7.13.3"/>
    </reaction>
</comment>
<evidence type="ECO:0000256" key="13">
    <source>
        <dbReference type="ARBA" id="ARBA00023136"/>
    </source>
</evidence>
<feature type="transmembrane region" description="Helical" evidence="15">
    <location>
        <begin position="382"/>
        <end position="401"/>
    </location>
</feature>
<keyword evidence="9 17" id="KW-0418">Kinase</keyword>
<keyword evidence="5" id="KW-0597">Phosphoprotein</keyword>